<organism evidence="1">
    <name type="scientific">marine sediment metagenome</name>
    <dbReference type="NCBI Taxonomy" id="412755"/>
    <lineage>
        <taxon>unclassified sequences</taxon>
        <taxon>metagenomes</taxon>
        <taxon>ecological metagenomes</taxon>
    </lineage>
</organism>
<reference evidence="1" key="1">
    <citation type="journal article" date="2015" name="Nature">
        <title>Complex archaea that bridge the gap between prokaryotes and eukaryotes.</title>
        <authorList>
            <person name="Spang A."/>
            <person name="Saw J.H."/>
            <person name="Jorgensen S.L."/>
            <person name="Zaremba-Niedzwiedzka K."/>
            <person name="Martijn J."/>
            <person name="Lind A.E."/>
            <person name="van Eijk R."/>
            <person name="Schleper C."/>
            <person name="Guy L."/>
            <person name="Ettema T.J."/>
        </authorList>
    </citation>
    <scope>NUCLEOTIDE SEQUENCE</scope>
</reference>
<proteinExistence type="predicted"/>
<gene>
    <name evidence="1" type="ORF">LCGC14_2118180</name>
</gene>
<comment type="caution">
    <text evidence="1">The sequence shown here is derived from an EMBL/GenBank/DDBJ whole genome shotgun (WGS) entry which is preliminary data.</text>
</comment>
<accession>A0A0F9E529</accession>
<feature type="non-terminal residue" evidence="1">
    <location>
        <position position="1"/>
    </location>
</feature>
<name>A0A0F9E529_9ZZZZ</name>
<protein>
    <submittedName>
        <fullName evidence="1">Uncharacterized protein</fullName>
    </submittedName>
</protein>
<sequence length="128" mass="14808">MFLSGMYSFVSSTGEGKYPDGMDVEVFSFETLGKVWEEAEDLDDKEHVTSYILKNPDRWTSYRIKPKLPEIKLSVDTQEDLELVRMISKQLGDRFKLQDVYDMLSIKVCPTVLSVPTINVEYMEIIEP</sequence>
<evidence type="ECO:0000313" key="1">
    <source>
        <dbReference type="EMBL" id="KKL69113.1"/>
    </source>
</evidence>
<dbReference type="AlphaFoldDB" id="A0A0F9E529"/>
<dbReference type="EMBL" id="LAZR01026318">
    <property type="protein sequence ID" value="KKL69113.1"/>
    <property type="molecule type" value="Genomic_DNA"/>
</dbReference>